<dbReference type="AlphaFoldDB" id="A0A1W1UHS2"/>
<keyword evidence="3" id="KW-1185">Reference proteome</keyword>
<evidence type="ECO:0000256" key="1">
    <source>
        <dbReference type="SAM" id="Phobius"/>
    </source>
</evidence>
<reference evidence="2 3" key="1">
    <citation type="submission" date="2017-04" db="EMBL/GenBank/DDBJ databases">
        <authorList>
            <person name="Afonso C.L."/>
            <person name="Miller P.J."/>
            <person name="Scott M.A."/>
            <person name="Spackman E."/>
            <person name="Goraichik I."/>
            <person name="Dimitrov K.M."/>
            <person name="Suarez D.L."/>
            <person name="Swayne D.E."/>
        </authorList>
    </citation>
    <scope>NUCLEOTIDE SEQUENCE [LARGE SCALE GENOMIC DNA]</scope>
    <source>
        <strain evidence="2 3">DSM 11622</strain>
    </source>
</reference>
<proteinExistence type="predicted"/>
<dbReference type="Proteomes" id="UP000192266">
    <property type="component" value="Unassembled WGS sequence"/>
</dbReference>
<protein>
    <submittedName>
        <fullName evidence="2">Uncharacterized protein</fullName>
    </submittedName>
</protein>
<evidence type="ECO:0000313" key="3">
    <source>
        <dbReference type="Proteomes" id="UP000192266"/>
    </source>
</evidence>
<feature type="transmembrane region" description="Helical" evidence="1">
    <location>
        <begin position="62"/>
        <end position="85"/>
    </location>
</feature>
<keyword evidence="1" id="KW-0812">Transmembrane</keyword>
<feature type="transmembrane region" description="Helical" evidence="1">
    <location>
        <begin position="23"/>
        <end position="42"/>
    </location>
</feature>
<organism evidence="2 3">
    <name type="scientific">Hymenobacter roseosalivarius DSM 11622</name>
    <dbReference type="NCBI Taxonomy" id="645990"/>
    <lineage>
        <taxon>Bacteria</taxon>
        <taxon>Pseudomonadati</taxon>
        <taxon>Bacteroidota</taxon>
        <taxon>Cytophagia</taxon>
        <taxon>Cytophagales</taxon>
        <taxon>Hymenobacteraceae</taxon>
        <taxon>Hymenobacter</taxon>
    </lineage>
</organism>
<dbReference type="EMBL" id="FWWW01000023">
    <property type="protein sequence ID" value="SMB80589.1"/>
    <property type="molecule type" value="Genomic_DNA"/>
</dbReference>
<gene>
    <name evidence="2" type="ORF">SAMN00120144_4013</name>
</gene>
<dbReference type="STRING" id="645990.SAMN00120144_4013"/>
<name>A0A1W1UHS2_9BACT</name>
<sequence>MASDRRAASVALFRDKLSKTRRIQTPTLLAILAANGVVHYLPGNPLSSLPEPGVHRLAFSYFFAYPYMTLHTPFLPLLVSSLLALAASGCKKCEDEDPRARITNNGSQRASVQVQTTGGNTVNLNNVDPGTSSDYASYAAGQATFTLKINNVDYTKVVEVVKCHEYTIAIDRANGITVTDMDRND</sequence>
<keyword evidence="1" id="KW-1133">Transmembrane helix</keyword>
<keyword evidence="1" id="KW-0472">Membrane</keyword>
<accession>A0A1W1UHS2</accession>
<evidence type="ECO:0000313" key="2">
    <source>
        <dbReference type="EMBL" id="SMB80589.1"/>
    </source>
</evidence>